<keyword evidence="3" id="KW-1185">Reference proteome</keyword>
<feature type="region of interest" description="Disordered" evidence="1">
    <location>
        <begin position="49"/>
        <end position="74"/>
    </location>
</feature>
<dbReference type="Proteomes" id="UP000054538">
    <property type="component" value="Unassembled WGS sequence"/>
</dbReference>
<organism evidence="2 3">
    <name type="scientific">Paxillus rubicundulus Ve08.2h10</name>
    <dbReference type="NCBI Taxonomy" id="930991"/>
    <lineage>
        <taxon>Eukaryota</taxon>
        <taxon>Fungi</taxon>
        <taxon>Dikarya</taxon>
        <taxon>Basidiomycota</taxon>
        <taxon>Agaricomycotina</taxon>
        <taxon>Agaricomycetes</taxon>
        <taxon>Agaricomycetidae</taxon>
        <taxon>Boletales</taxon>
        <taxon>Paxilineae</taxon>
        <taxon>Paxillaceae</taxon>
        <taxon>Paxillus</taxon>
    </lineage>
</organism>
<evidence type="ECO:0000313" key="2">
    <source>
        <dbReference type="EMBL" id="KIL00603.1"/>
    </source>
</evidence>
<dbReference type="HOGENOM" id="CLU_176447_0_0_1"/>
<sequence>MACTAINTGFSLFPASFGSPNAFAILTHAQSPRDNHIVYGEFRQVFGSTNGRTSQKKRSSSSLKGGLKKMLGAM</sequence>
<accession>A0A0D0DNQ8</accession>
<reference evidence="3" key="2">
    <citation type="submission" date="2015-01" db="EMBL/GenBank/DDBJ databases">
        <title>Evolutionary Origins and Diversification of the Mycorrhizal Mutualists.</title>
        <authorList>
            <consortium name="DOE Joint Genome Institute"/>
            <consortium name="Mycorrhizal Genomics Consortium"/>
            <person name="Kohler A."/>
            <person name="Kuo A."/>
            <person name="Nagy L.G."/>
            <person name="Floudas D."/>
            <person name="Copeland A."/>
            <person name="Barry K.W."/>
            <person name="Cichocki N."/>
            <person name="Veneault-Fourrey C."/>
            <person name="LaButti K."/>
            <person name="Lindquist E.A."/>
            <person name="Lipzen A."/>
            <person name="Lundell T."/>
            <person name="Morin E."/>
            <person name="Murat C."/>
            <person name="Riley R."/>
            <person name="Ohm R."/>
            <person name="Sun H."/>
            <person name="Tunlid A."/>
            <person name="Henrissat B."/>
            <person name="Grigoriev I.V."/>
            <person name="Hibbett D.S."/>
            <person name="Martin F."/>
        </authorList>
    </citation>
    <scope>NUCLEOTIDE SEQUENCE [LARGE SCALE GENOMIC DNA]</scope>
    <source>
        <strain evidence="3">Ve08.2h10</strain>
    </source>
</reference>
<dbReference type="AlphaFoldDB" id="A0A0D0DNQ8"/>
<dbReference type="EMBL" id="KN824830">
    <property type="protein sequence ID" value="KIL00603.1"/>
    <property type="molecule type" value="Genomic_DNA"/>
</dbReference>
<dbReference type="OrthoDB" id="3152032at2759"/>
<evidence type="ECO:0000313" key="3">
    <source>
        <dbReference type="Proteomes" id="UP000054538"/>
    </source>
</evidence>
<reference evidence="2 3" key="1">
    <citation type="submission" date="2014-04" db="EMBL/GenBank/DDBJ databases">
        <authorList>
            <consortium name="DOE Joint Genome Institute"/>
            <person name="Kuo A."/>
            <person name="Kohler A."/>
            <person name="Jargeat P."/>
            <person name="Nagy L.G."/>
            <person name="Floudas D."/>
            <person name="Copeland A."/>
            <person name="Barry K.W."/>
            <person name="Cichocki N."/>
            <person name="Veneault-Fourrey C."/>
            <person name="LaButti K."/>
            <person name="Lindquist E.A."/>
            <person name="Lipzen A."/>
            <person name="Lundell T."/>
            <person name="Morin E."/>
            <person name="Murat C."/>
            <person name="Sun H."/>
            <person name="Tunlid A."/>
            <person name="Henrissat B."/>
            <person name="Grigoriev I.V."/>
            <person name="Hibbett D.S."/>
            <person name="Martin F."/>
            <person name="Nordberg H.P."/>
            <person name="Cantor M.N."/>
            <person name="Hua S.X."/>
        </authorList>
    </citation>
    <scope>NUCLEOTIDE SEQUENCE [LARGE SCALE GENOMIC DNA]</scope>
    <source>
        <strain evidence="2 3">Ve08.2h10</strain>
    </source>
</reference>
<dbReference type="InParanoid" id="A0A0D0DNQ8"/>
<proteinExistence type="predicted"/>
<name>A0A0D0DNQ8_9AGAM</name>
<protein>
    <submittedName>
        <fullName evidence="2">Uncharacterized protein</fullName>
    </submittedName>
</protein>
<feature type="compositionally biased region" description="Low complexity" evidence="1">
    <location>
        <begin position="60"/>
        <end position="74"/>
    </location>
</feature>
<evidence type="ECO:0000256" key="1">
    <source>
        <dbReference type="SAM" id="MobiDB-lite"/>
    </source>
</evidence>
<gene>
    <name evidence="2" type="ORF">PAXRUDRAFT_821504</name>
</gene>